<organism evidence="1 2">
    <name type="scientific">Aquirufa regiilacus</name>
    <dbReference type="NCBI Taxonomy" id="3024868"/>
    <lineage>
        <taxon>Bacteria</taxon>
        <taxon>Pseudomonadati</taxon>
        <taxon>Bacteroidota</taxon>
        <taxon>Cytophagia</taxon>
        <taxon>Cytophagales</taxon>
        <taxon>Flectobacillaceae</taxon>
        <taxon>Aquirufa</taxon>
    </lineage>
</organism>
<evidence type="ECO:0000313" key="2">
    <source>
        <dbReference type="Proteomes" id="UP001249959"/>
    </source>
</evidence>
<protein>
    <recommendedName>
        <fullName evidence="3">VCBS repeat-containing protein</fullName>
    </recommendedName>
</protein>
<dbReference type="RefSeq" id="WP_315575663.1">
    <property type="nucleotide sequence ID" value="NZ_JARDXH010000002.1"/>
</dbReference>
<gene>
    <name evidence="1" type="ORF">PQG45_03695</name>
</gene>
<evidence type="ECO:0008006" key="3">
    <source>
        <dbReference type="Google" id="ProtNLM"/>
    </source>
</evidence>
<dbReference type="Proteomes" id="UP001249959">
    <property type="component" value="Unassembled WGS sequence"/>
</dbReference>
<accession>A0ABU3TR44</accession>
<name>A0ABU3TR44_9BACT</name>
<evidence type="ECO:0000313" key="1">
    <source>
        <dbReference type="EMBL" id="MDU0808137.1"/>
    </source>
</evidence>
<reference evidence="1 2" key="1">
    <citation type="submission" date="2023-09" db="EMBL/GenBank/DDBJ databases">
        <title>Aquirufa genomes.</title>
        <authorList>
            <person name="Pitt A."/>
        </authorList>
    </citation>
    <scope>NUCLEOTIDE SEQUENCE [LARGE SCALE GENOMIC DNA]</scope>
    <source>
        <strain evidence="1 2">LEOWEIH-7C</strain>
    </source>
</reference>
<dbReference type="EMBL" id="JAVNWW010000001">
    <property type="protein sequence ID" value="MDU0808137.1"/>
    <property type="molecule type" value="Genomic_DNA"/>
</dbReference>
<sequence length="198" mass="22763">MLLLVTLISLLVYIQDWDEESIPVTLHDQFSLVQQSDSIIRKVEYDSLIVDRPAPLSALFQDYEANVESDAITFKKSNQILGKYPLNKLFIQQIILADLNDDDVPECWILGLKHSKKTEIFALTIQAGHVKRINFPTLKGRQAFGYMGKDSLYLDKSTLARQFEFANDPYSDIESGRRVCYYQFGKDQSFVLKKTLDL</sequence>
<proteinExistence type="predicted"/>
<comment type="caution">
    <text evidence="1">The sequence shown here is derived from an EMBL/GenBank/DDBJ whole genome shotgun (WGS) entry which is preliminary data.</text>
</comment>
<keyword evidence="2" id="KW-1185">Reference proteome</keyword>